<name>A0A5S3V4C8_9GAMM</name>
<organism evidence="3 4">
    <name type="scientific">Pseudoalteromonas rubra</name>
    <dbReference type="NCBI Taxonomy" id="43658"/>
    <lineage>
        <taxon>Bacteria</taxon>
        <taxon>Pseudomonadati</taxon>
        <taxon>Pseudomonadota</taxon>
        <taxon>Gammaproteobacteria</taxon>
        <taxon>Alteromonadales</taxon>
        <taxon>Pseudoalteromonadaceae</taxon>
        <taxon>Pseudoalteromonas</taxon>
    </lineage>
</organism>
<evidence type="ECO:0000313" key="3">
    <source>
        <dbReference type="EMBL" id="QPB83504.1"/>
    </source>
</evidence>
<gene>
    <name evidence="3" type="ORF">CWC22_011100</name>
</gene>
<dbReference type="AlphaFoldDB" id="A0A5S3V4C8"/>
<accession>A0A5S3V4C8</accession>
<evidence type="ECO:0000256" key="2">
    <source>
        <dbReference type="SAM" id="Phobius"/>
    </source>
</evidence>
<proteinExistence type="predicted"/>
<dbReference type="EMBL" id="CP045429">
    <property type="protein sequence ID" value="QPB83504.1"/>
    <property type="molecule type" value="Genomic_DNA"/>
</dbReference>
<reference evidence="3 4" key="1">
    <citation type="submission" date="2019-10" db="EMBL/GenBank/DDBJ databases">
        <title>Pseudoalteromonas rubra S4059.</title>
        <authorList>
            <person name="Paulsen S."/>
            <person name="Wang X."/>
        </authorList>
    </citation>
    <scope>NUCLEOTIDE SEQUENCE [LARGE SCALE GENOMIC DNA]</scope>
    <source>
        <strain evidence="3 4">S4059</strain>
    </source>
</reference>
<protein>
    <submittedName>
        <fullName evidence="3">Uncharacterized protein</fullName>
    </submittedName>
</protein>
<dbReference type="Proteomes" id="UP000305729">
    <property type="component" value="Chromosome 1"/>
</dbReference>
<feature type="region of interest" description="Disordered" evidence="1">
    <location>
        <begin position="77"/>
        <end position="101"/>
    </location>
</feature>
<evidence type="ECO:0000256" key="1">
    <source>
        <dbReference type="SAM" id="MobiDB-lite"/>
    </source>
</evidence>
<keyword evidence="2" id="KW-0812">Transmembrane</keyword>
<dbReference type="RefSeq" id="WP_138536542.1">
    <property type="nucleotide sequence ID" value="NZ_CP045429.1"/>
</dbReference>
<keyword evidence="2" id="KW-0472">Membrane</keyword>
<evidence type="ECO:0000313" key="4">
    <source>
        <dbReference type="Proteomes" id="UP000305729"/>
    </source>
</evidence>
<sequence>MENWPIYLVLLLVHLLVFASSAYAVLSCPIRTAFEKMNLVLLALLVPIFGSIIVHNILQKYVKLKGQWVNVSDGTYLEPTGSKDGSATSDIDGDSGGSGPD</sequence>
<keyword evidence="2" id="KW-1133">Transmembrane helix</keyword>
<feature type="transmembrane region" description="Helical" evidence="2">
    <location>
        <begin position="40"/>
        <end position="58"/>
    </location>
</feature>